<proteinExistence type="predicted"/>
<evidence type="ECO:0000259" key="4">
    <source>
        <dbReference type="PROSITE" id="PS50949"/>
    </source>
</evidence>
<evidence type="ECO:0000313" key="6">
    <source>
        <dbReference type="Proteomes" id="UP001595850"/>
    </source>
</evidence>
<dbReference type="EMBL" id="JBHSBM010000075">
    <property type="protein sequence ID" value="MFC4062930.1"/>
    <property type="molecule type" value="Genomic_DNA"/>
</dbReference>
<dbReference type="PANTHER" id="PTHR44846:SF1">
    <property type="entry name" value="MANNOSYL-D-GLYCERATE TRANSPORT_METABOLISM SYSTEM REPRESSOR MNGR-RELATED"/>
    <property type="match status" value="1"/>
</dbReference>
<sequence length="86" mass="9801">MIEFRPDELKWQAILNEIRRRIREGQYQPGHPIPGEPRLAEEFGVARGTARRVINELLGSGEVYSIHGKGTFVATPKDDEDQGEDR</sequence>
<keyword evidence="6" id="KW-1185">Reference proteome</keyword>
<gene>
    <name evidence="5" type="ORF">ACFOWE_32005</name>
</gene>
<dbReference type="PRINTS" id="PR00035">
    <property type="entry name" value="HTHGNTR"/>
</dbReference>
<evidence type="ECO:0000313" key="5">
    <source>
        <dbReference type="EMBL" id="MFC4062930.1"/>
    </source>
</evidence>
<dbReference type="InterPro" id="IPR036390">
    <property type="entry name" value="WH_DNA-bd_sf"/>
</dbReference>
<dbReference type="CDD" id="cd07377">
    <property type="entry name" value="WHTH_GntR"/>
    <property type="match status" value="1"/>
</dbReference>
<organism evidence="5 6">
    <name type="scientific">Planomonospora corallina</name>
    <dbReference type="NCBI Taxonomy" id="1806052"/>
    <lineage>
        <taxon>Bacteria</taxon>
        <taxon>Bacillati</taxon>
        <taxon>Actinomycetota</taxon>
        <taxon>Actinomycetes</taxon>
        <taxon>Streptosporangiales</taxon>
        <taxon>Streptosporangiaceae</taxon>
        <taxon>Planomonospora</taxon>
    </lineage>
</organism>
<dbReference type="Pfam" id="PF00392">
    <property type="entry name" value="GntR"/>
    <property type="match status" value="1"/>
</dbReference>
<dbReference type="InterPro" id="IPR036388">
    <property type="entry name" value="WH-like_DNA-bd_sf"/>
</dbReference>
<reference evidence="6" key="1">
    <citation type="journal article" date="2019" name="Int. J. Syst. Evol. Microbiol.">
        <title>The Global Catalogue of Microorganisms (GCM) 10K type strain sequencing project: providing services to taxonomists for standard genome sequencing and annotation.</title>
        <authorList>
            <consortium name="The Broad Institute Genomics Platform"/>
            <consortium name="The Broad Institute Genome Sequencing Center for Infectious Disease"/>
            <person name="Wu L."/>
            <person name="Ma J."/>
        </authorList>
    </citation>
    <scope>NUCLEOTIDE SEQUENCE [LARGE SCALE GENOMIC DNA]</scope>
    <source>
        <strain evidence="6">TBRC 4489</strain>
    </source>
</reference>
<dbReference type="RefSeq" id="WP_377294486.1">
    <property type="nucleotide sequence ID" value="NZ_JBHSBM010000075.1"/>
</dbReference>
<keyword evidence="3" id="KW-0804">Transcription</keyword>
<name>A0ABV8IGA7_9ACTN</name>
<dbReference type="PROSITE" id="PS50949">
    <property type="entry name" value="HTH_GNTR"/>
    <property type="match status" value="1"/>
</dbReference>
<evidence type="ECO:0000256" key="3">
    <source>
        <dbReference type="ARBA" id="ARBA00023163"/>
    </source>
</evidence>
<protein>
    <submittedName>
        <fullName evidence="5">GntR family transcriptional regulator</fullName>
    </submittedName>
</protein>
<dbReference type="Gene3D" id="1.10.10.10">
    <property type="entry name" value="Winged helix-like DNA-binding domain superfamily/Winged helix DNA-binding domain"/>
    <property type="match status" value="1"/>
</dbReference>
<dbReference type="InterPro" id="IPR050679">
    <property type="entry name" value="Bact_HTH_transcr_reg"/>
</dbReference>
<dbReference type="SMART" id="SM00345">
    <property type="entry name" value="HTH_GNTR"/>
    <property type="match status" value="1"/>
</dbReference>
<keyword evidence="1" id="KW-0805">Transcription regulation</keyword>
<evidence type="ECO:0000256" key="2">
    <source>
        <dbReference type="ARBA" id="ARBA00023125"/>
    </source>
</evidence>
<dbReference type="InterPro" id="IPR000524">
    <property type="entry name" value="Tscrpt_reg_HTH_GntR"/>
</dbReference>
<dbReference type="Proteomes" id="UP001595850">
    <property type="component" value="Unassembled WGS sequence"/>
</dbReference>
<evidence type="ECO:0000256" key="1">
    <source>
        <dbReference type="ARBA" id="ARBA00023015"/>
    </source>
</evidence>
<dbReference type="SUPFAM" id="SSF46785">
    <property type="entry name" value="Winged helix' DNA-binding domain"/>
    <property type="match status" value="1"/>
</dbReference>
<keyword evidence="2" id="KW-0238">DNA-binding</keyword>
<dbReference type="PANTHER" id="PTHR44846">
    <property type="entry name" value="MANNOSYL-D-GLYCERATE TRANSPORT/METABOLISM SYSTEM REPRESSOR MNGR-RELATED"/>
    <property type="match status" value="1"/>
</dbReference>
<comment type="caution">
    <text evidence="5">The sequence shown here is derived from an EMBL/GenBank/DDBJ whole genome shotgun (WGS) entry which is preliminary data.</text>
</comment>
<feature type="domain" description="HTH gntR-type" evidence="4">
    <location>
        <begin position="8"/>
        <end position="76"/>
    </location>
</feature>
<accession>A0ABV8IGA7</accession>